<dbReference type="Gene3D" id="2.40.30.100">
    <property type="entry name" value="AF2212/PG0164-like"/>
    <property type="match status" value="1"/>
</dbReference>
<evidence type="ECO:0000313" key="2">
    <source>
        <dbReference type="Proteomes" id="UP000192756"/>
    </source>
</evidence>
<proteinExistence type="predicted"/>
<accession>A0A1W1ZVQ1</accession>
<keyword evidence="2" id="KW-1185">Reference proteome</keyword>
<dbReference type="EMBL" id="FWXT01000001">
    <property type="protein sequence ID" value="SMC52138.1"/>
    <property type="molecule type" value="Genomic_DNA"/>
</dbReference>
<reference evidence="2" key="1">
    <citation type="submission" date="2017-04" db="EMBL/GenBank/DDBJ databases">
        <authorList>
            <person name="Varghese N."/>
            <person name="Submissions S."/>
        </authorList>
    </citation>
    <scope>NUCLEOTIDE SEQUENCE [LARGE SCALE GENOMIC DNA]</scope>
    <source>
        <strain evidence="2">DSM 12126</strain>
    </source>
</reference>
<organism evidence="1 2">
    <name type="scientific">Pedobacter africanus</name>
    <dbReference type="NCBI Taxonomy" id="151894"/>
    <lineage>
        <taxon>Bacteria</taxon>
        <taxon>Pseudomonadati</taxon>
        <taxon>Bacteroidota</taxon>
        <taxon>Sphingobacteriia</taxon>
        <taxon>Sphingobacteriales</taxon>
        <taxon>Sphingobacteriaceae</taxon>
        <taxon>Pedobacter</taxon>
    </lineage>
</organism>
<dbReference type="RefSeq" id="WP_084237275.1">
    <property type="nucleotide sequence ID" value="NZ_FWXT01000001.1"/>
</dbReference>
<dbReference type="Pfam" id="PF13376">
    <property type="entry name" value="OmdA"/>
    <property type="match status" value="1"/>
</dbReference>
<gene>
    <name evidence="1" type="ORF">SAMN04488524_0993</name>
</gene>
<dbReference type="SUPFAM" id="SSF141694">
    <property type="entry name" value="AF2212/PG0164-like"/>
    <property type="match status" value="1"/>
</dbReference>
<dbReference type="AlphaFoldDB" id="A0A1W1ZVQ1"/>
<dbReference type="InterPro" id="IPR037079">
    <property type="entry name" value="AF2212/PG0164-like_sf"/>
</dbReference>
<dbReference type="InterPro" id="IPR015018">
    <property type="entry name" value="DUF1905"/>
</dbReference>
<dbReference type="STRING" id="151894.SAMN04488524_0993"/>
<name>A0A1W1ZVQ1_9SPHI</name>
<protein>
    <submittedName>
        <fullName evidence="1">Bacteriocin-protection, YdeI or OmpD-Associated</fullName>
    </submittedName>
</protein>
<evidence type="ECO:0000313" key="1">
    <source>
        <dbReference type="EMBL" id="SMC52138.1"/>
    </source>
</evidence>
<dbReference type="Pfam" id="PF08922">
    <property type="entry name" value="DUF1905"/>
    <property type="match status" value="1"/>
</dbReference>
<sequence>MELLIEGTFLIEKIPGKGGWSYVRLPGVSSDHKGKWGTVRVSGTIDEYELKAYNLIPIKDGSLFLPIKAEIRKKTGKQEGDHVRIVLYAEGQKISIATPEDLLLCLQDEPEAHQTFMSYTEAERKAFLDWIGQATQDETRVQRIARTIDMLLSKQKK</sequence>
<dbReference type="OrthoDB" id="8246703at2"/>
<dbReference type="Proteomes" id="UP000192756">
    <property type="component" value="Unassembled WGS sequence"/>
</dbReference>